<name>A0ABV8UMW2_9PROT</name>
<dbReference type="PROSITE" id="PS51273">
    <property type="entry name" value="GATASE_TYPE_1"/>
    <property type="match status" value="1"/>
</dbReference>
<dbReference type="SUPFAM" id="SSF52317">
    <property type="entry name" value="Class I glutamine amidotransferase-like"/>
    <property type="match status" value="1"/>
</dbReference>
<dbReference type="GO" id="GO:0016787">
    <property type="term" value="F:hydrolase activity"/>
    <property type="evidence" value="ECO:0007669"/>
    <property type="project" value="UniProtKB-KW"/>
</dbReference>
<comment type="caution">
    <text evidence="1">The sequence shown here is derived from an EMBL/GenBank/DDBJ whole genome shotgun (WGS) entry which is preliminary data.</text>
</comment>
<keyword evidence="1" id="KW-0378">Hydrolase</keyword>
<dbReference type="InterPro" id="IPR044668">
    <property type="entry name" value="PuuD-like"/>
</dbReference>
<organism evidence="1 2">
    <name type="scientific">Fodinicurvata halophila</name>
    <dbReference type="NCBI Taxonomy" id="1419723"/>
    <lineage>
        <taxon>Bacteria</taxon>
        <taxon>Pseudomonadati</taxon>
        <taxon>Pseudomonadota</taxon>
        <taxon>Alphaproteobacteria</taxon>
        <taxon>Rhodospirillales</taxon>
        <taxon>Rhodovibrionaceae</taxon>
        <taxon>Fodinicurvata</taxon>
    </lineage>
</organism>
<dbReference type="EMBL" id="JBHSCW010000004">
    <property type="protein sequence ID" value="MFC4351874.1"/>
    <property type="molecule type" value="Genomic_DNA"/>
</dbReference>
<sequence length="258" mass="27941">MISASTRPLVALPACTRQIDSAPCHIIGDKYLRAVSETAGLLPVMFPAFGEALEVESLLDGISGLVLTGSPSNVHPRRYDQDETSEHAPFDEARDGATLSLISAALDRGLPLFAICRGMQELNVALGGSLSPAVHDLPGRLDHRRPDSPDPDVQYGPRHEIEIEPDGLLSTLLPEGDTPIEVNSLHRQAIDRLAQDLKIEARAPDGTIEAVRYNKGKGFVLGVQWHPEYKAGNNPVSQALFQAFARAVRHFAAGKHRV</sequence>
<gene>
    <name evidence="1" type="ORF">ACFOW6_10005</name>
</gene>
<proteinExistence type="predicted"/>
<dbReference type="Gene3D" id="3.40.50.880">
    <property type="match status" value="1"/>
</dbReference>
<dbReference type="Pfam" id="PF07722">
    <property type="entry name" value="Peptidase_C26"/>
    <property type="match status" value="1"/>
</dbReference>
<dbReference type="CDD" id="cd01745">
    <property type="entry name" value="GATase1_2"/>
    <property type="match status" value="1"/>
</dbReference>
<accession>A0ABV8UMW2</accession>
<dbReference type="InterPro" id="IPR011697">
    <property type="entry name" value="Peptidase_C26"/>
</dbReference>
<dbReference type="RefSeq" id="WP_382422219.1">
    <property type="nucleotide sequence ID" value="NZ_JBHSCW010000004.1"/>
</dbReference>
<reference evidence="2" key="1">
    <citation type="journal article" date="2019" name="Int. J. Syst. Evol. Microbiol.">
        <title>The Global Catalogue of Microorganisms (GCM) 10K type strain sequencing project: providing services to taxonomists for standard genome sequencing and annotation.</title>
        <authorList>
            <consortium name="The Broad Institute Genomics Platform"/>
            <consortium name="The Broad Institute Genome Sequencing Center for Infectious Disease"/>
            <person name="Wu L."/>
            <person name="Ma J."/>
        </authorList>
    </citation>
    <scope>NUCLEOTIDE SEQUENCE [LARGE SCALE GENOMIC DNA]</scope>
    <source>
        <strain evidence="2">CECT 8472</strain>
    </source>
</reference>
<dbReference type="InterPro" id="IPR029062">
    <property type="entry name" value="Class_I_gatase-like"/>
</dbReference>
<evidence type="ECO:0000313" key="1">
    <source>
        <dbReference type="EMBL" id="MFC4351874.1"/>
    </source>
</evidence>
<dbReference type="PANTHER" id="PTHR43235">
    <property type="entry name" value="GLUTAMINE AMIDOTRANSFERASE PB2B2.05-RELATED"/>
    <property type="match status" value="1"/>
</dbReference>
<protein>
    <submittedName>
        <fullName evidence="1">Gamma-glutamyl-gamma-aminobutyrate hydrolase family protein</fullName>
    </submittedName>
</protein>
<keyword evidence="2" id="KW-1185">Reference proteome</keyword>
<evidence type="ECO:0000313" key="2">
    <source>
        <dbReference type="Proteomes" id="UP001595799"/>
    </source>
</evidence>
<dbReference type="PANTHER" id="PTHR43235:SF1">
    <property type="entry name" value="GLUTAMINE AMIDOTRANSFERASE PB2B2.05-RELATED"/>
    <property type="match status" value="1"/>
</dbReference>
<dbReference type="Proteomes" id="UP001595799">
    <property type="component" value="Unassembled WGS sequence"/>
</dbReference>